<reference evidence="3" key="1">
    <citation type="journal article" date="2019" name="Nat. Commun.">
        <title>Expansion of phycobilisome linker gene families in mesophilic red algae.</title>
        <authorList>
            <person name="Lee J."/>
            <person name="Kim D."/>
            <person name="Bhattacharya D."/>
            <person name="Yoon H.S."/>
        </authorList>
    </citation>
    <scope>NUCLEOTIDE SEQUENCE [LARGE SCALE GENOMIC DNA]</scope>
    <source>
        <strain evidence="3">CCMP 1328</strain>
    </source>
</reference>
<evidence type="ECO:0000313" key="3">
    <source>
        <dbReference type="Proteomes" id="UP000324585"/>
    </source>
</evidence>
<organism evidence="2 3">
    <name type="scientific">Porphyridium purpureum</name>
    <name type="common">Red alga</name>
    <name type="synonym">Porphyridium cruentum</name>
    <dbReference type="NCBI Taxonomy" id="35688"/>
    <lineage>
        <taxon>Eukaryota</taxon>
        <taxon>Rhodophyta</taxon>
        <taxon>Bangiophyceae</taxon>
        <taxon>Porphyridiales</taxon>
        <taxon>Porphyridiaceae</taxon>
        <taxon>Porphyridium</taxon>
    </lineage>
</organism>
<protein>
    <submittedName>
        <fullName evidence="2">Uncharacterized protein</fullName>
    </submittedName>
</protein>
<dbReference type="EMBL" id="VRMN01000005">
    <property type="protein sequence ID" value="KAA8494067.1"/>
    <property type="molecule type" value="Genomic_DNA"/>
</dbReference>
<evidence type="ECO:0000256" key="1">
    <source>
        <dbReference type="SAM" id="MobiDB-lite"/>
    </source>
</evidence>
<proteinExistence type="predicted"/>
<evidence type="ECO:0000313" key="2">
    <source>
        <dbReference type="EMBL" id="KAA8494067.1"/>
    </source>
</evidence>
<dbReference type="AlphaFoldDB" id="A0A5J4YUH6"/>
<feature type="compositionally biased region" description="Basic residues" evidence="1">
    <location>
        <begin position="13"/>
        <end position="22"/>
    </location>
</feature>
<sequence length="485" mass="53535">MGRENGEKAVNGRSKRSKKSKRREGGEEDVENADDVGGAGEGGASGLGSAWTVVQGRWGGLVSGLSEGGRKGSSASVGNAVMHWWSKSDKLTLVRNLTALLIISIVVNEFITEQQQVRKIHAVSSFVGDAASSLTSISELDQASAMAGSDESANGGADYLRQLQVMAGGMVVTKTRKADGELDEDTDNVDIIAEGRMVTGNHLFAENPADDKTTRLAQILAGVVITYNISSVADLSCRHSANFTADLHDRLLSRVPHYKYYCLDHDSVLLHSLISLWKSNKHVYFLRRKSWDRTFLRLPSAELYFALDSMQRLSLDRLHETFLHMKEAGVKYLMTTINPNRRNPTPGTKYKFSRLDFHSEPFFFPEPLRRFSDLTNDPSHLSNPKQLSLWRLDEIKYPDFDSTTMLNVTQLDQEAQARQFEEELRMLNSSAFASSDESVNVDGGVIGRTATIDSEAGKDDLKGSVYASMREKVGLGDRNNVSVGT</sequence>
<comment type="caution">
    <text evidence="2">The sequence shown here is derived from an EMBL/GenBank/DDBJ whole genome shotgun (WGS) entry which is preliminary data.</text>
</comment>
<name>A0A5J4YUH6_PORPP</name>
<keyword evidence="3" id="KW-1185">Reference proteome</keyword>
<dbReference type="Proteomes" id="UP000324585">
    <property type="component" value="Unassembled WGS sequence"/>
</dbReference>
<accession>A0A5J4YUH6</accession>
<gene>
    <name evidence="2" type="ORF">FVE85_4042</name>
</gene>
<feature type="region of interest" description="Disordered" evidence="1">
    <location>
        <begin position="1"/>
        <end position="41"/>
    </location>
</feature>